<dbReference type="AlphaFoldDB" id="A0A423VKC3"/>
<organism evidence="1 2">
    <name type="scientific">Cytospora schulzeri</name>
    <dbReference type="NCBI Taxonomy" id="448051"/>
    <lineage>
        <taxon>Eukaryota</taxon>
        <taxon>Fungi</taxon>
        <taxon>Dikarya</taxon>
        <taxon>Ascomycota</taxon>
        <taxon>Pezizomycotina</taxon>
        <taxon>Sordariomycetes</taxon>
        <taxon>Sordariomycetidae</taxon>
        <taxon>Diaporthales</taxon>
        <taxon>Cytosporaceae</taxon>
        <taxon>Cytospora</taxon>
    </lineage>
</organism>
<dbReference type="EMBL" id="LKEA01000056">
    <property type="protein sequence ID" value="ROV91377.1"/>
    <property type="molecule type" value="Genomic_DNA"/>
</dbReference>
<gene>
    <name evidence="1" type="ORF">VMCG_09663</name>
</gene>
<protein>
    <submittedName>
        <fullName evidence="1">Uncharacterized protein</fullName>
    </submittedName>
</protein>
<sequence length="72" mass="7760">MEAKNVTAEEPVARAGSTKVFRKLAVKLSQTPDDGLNAKRIGRQGLGDLWIFMALTMVVAISPDRFGPAGIF</sequence>
<name>A0A423VKC3_9PEZI</name>
<dbReference type="Proteomes" id="UP000283895">
    <property type="component" value="Unassembled WGS sequence"/>
</dbReference>
<comment type="caution">
    <text evidence="1">The sequence shown here is derived from an EMBL/GenBank/DDBJ whole genome shotgun (WGS) entry which is preliminary data.</text>
</comment>
<keyword evidence="2" id="KW-1185">Reference proteome</keyword>
<evidence type="ECO:0000313" key="2">
    <source>
        <dbReference type="Proteomes" id="UP000283895"/>
    </source>
</evidence>
<accession>A0A423VKC3</accession>
<evidence type="ECO:0000313" key="1">
    <source>
        <dbReference type="EMBL" id="ROV91377.1"/>
    </source>
</evidence>
<reference evidence="1 2" key="1">
    <citation type="submission" date="2015-09" db="EMBL/GenBank/DDBJ databases">
        <title>Host preference determinants of Valsa canker pathogens revealed by comparative genomics.</title>
        <authorList>
            <person name="Yin Z."/>
            <person name="Huang L."/>
        </authorList>
    </citation>
    <scope>NUCLEOTIDE SEQUENCE [LARGE SCALE GENOMIC DNA]</scope>
    <source>
        <strain evidence="1 2">03-1</strain>
    </source>
</reference>
<proteinExistence type="predicted"/>